<accession>A0A3M7PND6</accession>
<evidence type="ECO:0000313" key="1">
    <source>
        <dbReference type="EMBL" id="RNA00636.1"/>
    </source>
</evidence>
<dbReference type="Proteomes" id="UP000276133">
    <property type="component" value="Unassembled WGS sequence"/>
</dbReference>
<organism evidence="1 2">
    <name type="scientific">Brachionus plicatilis</name>
    <name type="common">Marine rotifer</name>
    <name type="synonym">Brachionus muelleri</name>
    <dbReference type="NCBI Taxonomy" id="10195"/>
    <lineage>
        <taxon>Eukaryota</taxon>
        <taxon>Metazoa</taxon>
        <taxon>Spiralia</taxon>
        <taxon>Gnathifera</taxon>
        <taxon>Rotifera</taxon>
        <taxon>Eurotatoria</taxon>
        <taxon>Monogononta</taxon>
        <taxon>Pseudotrocha</taxon>
        <taxon>Ploima</taxon>
        <taxon>Brachionidae</taxon>
        <taxon>Brachionus</taxon>
    </lineage>
</organism>
<protein>
    <submittedName>
        <fullName evidence="1">Uncharacterized protein</fullName>
    </submittedName>
</protein>
<reference evidence="1 2" key="1">
    <citation type="journal article" date="2018" name="Sci. Rep.">
        <title>Genomic signatures of local adaptation to the degree of environmental predictability in rotifers.</title>
        <authorList>
            <person name="Franch-Gras L."/>
            <person name="Hahn C."/>
            <person name="Garcia-Roger E.M."/>
            <person name="Carmona M.J."/>
            <person name="Serra M."/>
            <person name="Gomez A."/>
        </authorList>
    </citation>
    <scope>NUCLEOTIDE SEQUENCE [LARGE SCALE GENOMIC DNA]</scope>
    <source>
        <strain evidence="1">HYR1</strain>
    </source>
</reference>
<evidence type="ECO:0000313" key="2">
    <source>
        <dbReference type="Proteomes" id="UP000276133"/>
    </source>
</evidence>
<comment type="caution">
    <text evidence="1">The sequence shown here is derived from an EMBL/GenBank/DDBJ whole genome shotgun (WGS) entry which is preliminary data.</text>
</comment>
<dbReference type="AlphaFoldDB" id="A0A3M7PND6"/>
<sequence length="60" mass="6835">MSILILRIDGVGSDLPRIPDIILGLKKLLEKLIDEIRIRKKSRFLASVMVSNDKFNEGQK</sequence>
<gene>
    <name evidence="1" type="ORF">BpHYR1_047891</name>
</gene>
<name>A0A3M7PND6_BRAPC</name>
<keyword evidence="2" id="KW-1185">Reference proteome</keyword>
<proteinExistence type="predicted"/>
<dbReference type="EMBL" id="REGN01009665">
    <property type="protein sequence ID" value="RNA00636.1"/>
    <property type="molecule type" value="Genomic_DNA"/>
</dbReference>